<dbReference type="GO" id="GO:1902358">
    <property type="term" value="P:sulfate transmembrane transport"/>
    <property type="evidence" value="ECO:0007669"/>
    <property type="project" value="InterPro"/>
</dbReference>
<feature type="signal peptide" evidence="6">
    <location>
        <begin position="1"/>
        <end position="23"/>
    </location>
</feature>
<evidence type="ECO:0000256" key="3">
    <source>
        <dbReference type="ARBA" id="ARBA00022448"/>
    </source>
</evidence>
<accession>A0A2S0M9M0</accession>
<dbReference type="EMBL" id="CP027569">
    <property type="protein sequence ID" value="AVO28136.1"/>
    <property type="molecule type" value="Genomic_DNA"/>
</dbReference>
<dbReference type="GO" id="GO:0042597">
    <property type="term" value="C:periplasmic space"/>
    <property type="evidence" value="ECO:0007669"/>
    <property type="project" value="UniProtKB-SubCell"/>
</dbReference>
<keyword evidence="4 6" id="KW-0732">Signal</keyword>
<dbReference type="RefSeq" id="WP_027894539.1">
    <property type="nucleotide sequence ID" value="NZ_CP027569.1"/>
</dbReference>
<dbReference type="Proteomes" id="UP000238358">
    <property type="component" value="Chromosome"/>
</dbReference>
<dbReference type="SUPFAM" id="SSF53850">
    <property type="entry name" value="Periplasmic binding protein-like II"/>
    <property type="match status" value="1"/>
</dbReference>
<dbReference type="PANTHER" id="PTHR30368">
    <property type="entry name" value="SULFATE-BINDING PROTEIN"/>
    <property type="match status" value="1"/>
</dbReference>
<dbReference type="Pfam" id="PF13531">
    <property type="entry name" value="SBP_bac_11"/>
    <property type="match status" value="1"/>
</dbReference>
<sequence>MKKKHIIAILAFTAVLAAVGALAGCGRSDTADGGGTMTLTNVSYDPTRELYKEYNELFQKHYRETTGKDIRIIQSHGGSGSQARSVIEGSRADVVTLALAHDISLIERAGLIHEGWQSDFANDSAPYTSTIVFLVRKGNPKGIRDWDDLVKPGVSVITPDPKSSGGACWNFLAAWSWGLDHFGGNEIKTRAFMTDLYRNVTVMDSGARGSTTTFVENGQGDVFIAWENEALYSMREYPDKFELVVPSISIMAQPSVAVVDRLARRKGHEEAARQYLQYLYSDEAQELAAKNGFRPSNPDILQRYADRFDLHVKLTKISDFGGWEAAYVKFFNDDALFDKIMADVNGNE</sequence>
<evidence type="ECO:0000313" key="7">
    <source>
        <dbReference type="EMBL" id="AVO28136.1"/>
    </source>
</evidence>
<dbReference type="AlphaFoldDB" id="A0A2S0M9M0"/>
<dbReference type="PROSITE" id="PS51257">
    <property type="entry name" value="PROKAR_LIPOPROTEIN"/>
    <property type="match status" value="1"/>
</dbReference>
<evidence type="ECO:0000313" key="8">
    <source>
        <dbReference type="Proteomes" id="UP000238358"/>
    </source>
</evidence>
<dbReference type="OrthoDB" id="9802127at2"/>
<dbReference type="GO" id="GO:0140104">
    <property type="term" value="F:molecular carrier activity"/>
    <property type="evidence" value="ECO:0007669"/>
    <property type="project" value="InterPro"/>
</dbReference>
<evidence type="ECO:0000256" key="4">
    <source>
        <dbReference type="ARBA" id="ARBA00022729"/>
    </source>
</evidence>
<evidence type="ECO:0000256" key="1">
    <source>
        <dbReference type="ARBA" id="ARBA00004418"/>
    </source>
</evidence>
<keyword evidence="5" id="KW-0574">Periplasm</keyword>
<dbReference type="NCBIfam" id="TIGR00971">
    <property type="entry name" value="3a0106s03"/>
    <property type="match status" value="1"/>
</dbReference>
<evidence type="ECO:0000256" key="5">
    <source>
        <dbReference type="ARBA" id="ARBA00022764"/>
    </source>
</evidence>
<gene>
    <name evidence="7" type="ORF">C6Y28_11120</name>
</gene>
<proteinExistence type="inferred from homology"/>
<evidence type="ECO:0000256" key="6">
    <source>
        <dbReference type="SAM" id="SignalP"/>
    </source>
</evidence>
<comment type="similarity">
    <text evidence="2">Belongs to the prokaryotic sulfate-binding protein family.</text>
</comment>
<name>A0A2S0M9M0_MEGEL</name>
<comment type="subcellular location">
    <subcellularLocation>
        <location evidence="1">Periplasm</location>
    </subcellularLocation>
</comment>
<reference evidence="7 8" key="1">
    <citation type="journal article" date="2018" name="Genome Announc.">
        <title>Complete genomes of two Megasphaera elsdenii strains, NCIMB 702410 and ATCC 25940.</title>
        <authorList>
            <person name="Hatmaker E.A."/>
            <person name="O'Dell K."/>
            <person name="Riley L.A."/>
            <person name="Klingeman D.M."/>
            <person name="Guss A.M."/>
        </authorList>
    </citation>
    <scope>NUCLEOTIDE SEQUENCE [LARGE SCALE GENOMIC DNA]</scope>
    <source>
        <strain evidence="7 8">NCIMB702410</strain>
    </source>
</reference>
<dbReference type="NCBIfam" id="NF008022">
    <property type="entry name" value="PRK10752.1"/>
    <property type="match status" value="1"/>
</dbReference>
<feature type="chain" id="PRO_5015751363" evidence="6">
    <location>
        <begin position="24"/>
        <end position="348"/>
    </location>
</feature>
<dbReference type="PANTHER" id="PTHR30368:SF2">
    <property type="entry name" value="SULFATE-BINDING PROTEIN"/>
    <property type="match status" value="1"/>
</dbReference>
<keyword evidence="3" id="KW-0813">Transport</keyword>
<evidence type="ECO:0000256" key="2">
    <source>
        <dbReference type="ARBA" id="ARBA00006099"/>
    </source>
</evidence>
<organism evidence="7 8">
    <name type="scientific">Megasphaera elsdenii</name>
    <dbReference type="NCBI Taxonomy" id="907"/>
    <lineage>
        <taxon>Bacteria</taxon>
        <taxon>Bacillati</taxon>
        <taxon>Bacillota</taxon>
        <taxon>Negativicutes</taxon>
        <taxon>Veillonellales</taxon>
        <taxon>Veillonellaceae</taxon>
        <taxon>Megasphaera</taxon>
    </lineage>
</organism>
<protein>
    <submittedName>
        <fullName evidence="7">Sulfate ABC transporter substrate-binding protein</fullName>
    </submittedName>
</protein>
<dbReference type="Gene3D" id="3.40.190.10">
    <property type="entry name" value="Periplasmic binding protein-like II"/>
    <property type="match status" value="2"/>
</dbReference>
<dbReference type="CDD" id="cd01005">
    <property type="entry name" value="PBP2_CysP"/>
    <property type="match status" value="1"/>
</dbReference>
<dbReference type="InterPro" id="IPR005669">
    <property type="entry name" value="Thiosulph/SO4-bd"/>
</dbReference>